<feature type="domain" description="Methyl-accepting transducer" evidence="4">
    <location>
        <begin position="200"/>
        <end position="457"/>
    </location>
</feature>
<feature type="transmembrane region" description="Helical" evidence="3">
    <location>
        <begin position="107"/>
        <end position="123"/>
    </location>
</feature>
<keyword evidence="3" id="KW-0812">Transmembrane</keyword>
<name>A0AA95JAA0_9BACL</name>
<keyword evidence="6" id="KW-1185">Reference proteome</keyword>
<keyword evidence="3" id="KW-1133">Transmembrane helix</keyword>
<proteinExistence type="predicted"/>
<dbReference type="AlphaFoldDB" id="A0AA95JAA0"/>
<feature type="transmembrane region" description="Helical" evidence="3">
    <location>
        <begin position="37"/>
        <end position="56"/>
    </location>
</feature>
<sequence length="482" mass="52024">MNEQSLELHQRNKLMVYLVWGSLLLGIGGAYSSLDTIIILLMTGLPVAVVCTVMTVVKKGIPYVMYLIAVGLGVISFFFIQSTTSISNILILYFSLAIVSLYHNYRPLLVSGVLAVAMTNYFLVTKDSYQEADVIGLNVFIILVTAALIAQSRIGSKMVKRVEISSAESETSRKETVKVLDEVKQSVEILDASNSSIQESAGATGKIANELVLAFQQLAGGIETQATSVSDITTALQDVNETVVKTNQASSLMSGKSRETADMTSQGKEQMDVLSSTMNDIARIVYDTSTVMSEVNEQNNKIGDIVVAISDIADQTNILSLNASIEAARAGEHGKGFSVVSTEIRKLAQHSQDASSEITEILNVIRSKVQLAAQMVDDGRKVSESGIVVTSNVEQLFAKINDNTAEVLEQAENLRAMNEQLQASSHTVMDEMTYVASVTEQSSASVEQVLASAEEQNNRVGDIVDSIRQLSDLTGKLKALTN</sequence>
<evidence type="ECO:0000256" key="1">
    <source>
        <dbReference type="ARBA" id="ARBA00023224"/>
    </source>
</evidence>
<dbReference type="Proteomes" id="UP001178662">
    <property type="component" value="Chromosome"/>
</dbReference>
<dbReference type="EMBL" id="CP119317">
    <property type="protein sequence ID" value="WEK54128.1"/>
    <property type="molecule type" value="Genomic_DNA"/>
</dbReference>
<evidence type="ECO:0000256" key="2">
    <source>
        <dbReference type="PROSITE-ProRule" id="PRU00284"/>
    </source>
</evidence>
<dbReference type="Pfam" id="PF00015">
    <property type="entry name" value="MCPsignal"/>
    <property type="match status" value="1"/>
</dbReference>
<accession>A0AA95JAA0</accession>
<dbReference type="SMART" id="SM00283">
    <property type="entry name" value="MA"/>
    <property type="match status" value="1"/>
</dbReference>
<dbReference type="Gene3D" id="1.10.287.950">
    <property type="entry name" value="Methyl-accepting chemotaxis protein"/>
    <property type="match status" value="1"/>
</dbReference>
<feature type="transmembrane region" description="Helical" evidence="3">
    <location>
        <begin position="14"/>
        <end position="31"/>
    </location>
</feature>
<dbReference type="SUPFAM" id="SSF58104">
    <property type="entry name" value="Methyl-accepting chemotaxis protein (MCP) signaling domain"/>
    <property type="match status" value="1"/>
</dbReference>
<organism evidence="5 6">
    <name type="scientific">Candidatus Cohnella colombiensis</name>
    <dbReference type="NCBI Taxonomy" id="3121368"/>
    <lineage>
        <taxon>Bacteria</taxon>
        <taxon>Bacillati</taxon>
        <taxon>Bacillota</taxon>
        <taxon>Bacilli</taxon>
        <taxon>Bacillales</taxon>
        <taxon>Paenibacillaceae</taxon>
        <taxon>Cohnella</taxon>
    </lineage>
</organism>
<gene>
    <name evidence="5" type="ORF">P0Y55_16455</name>
</gene>
<feature type="transmembrane region" description="Helical" evidence="3">
    <location>
        <begin position="86"/>
        <end position="102"/>
    </location>
</feature>
<dbReference type="GO" id="GO:0007165">
    <property type="term" value="P:signal transduction"/>
    <property type="evidence" value="ECO:0007669"/>
    <property type="project" value="UniProtKB-KW"/>
</dbReference>
<dbReference type="PANTHER" id="PTHR32089">
    <property type="entry name" value="METHYL-ACCEPTING CHEMOTAXIS PROTEIN MCPB"/>
    <property type="match status" value="1"/>
</dbReference>
<dbReference type="PROSITE" id="PS50111">
    <property type="entry name" value="CHEMOTAXIS_TRANSDUC_2"/>
    <property type="match status" value="1"/>
</dbReference>
<protein>
    <submittedName>
        <fullName evidence="5">Methyl-accepting chemotaxis protein</fullName>
    </submittedName>
</protein>
<evidence type="ECO:0000256" key="3">
    <source>
        <dbReference type="SAM" id="Phobius"/>
    </source>
</evidence>
<reference evidence="5" key="1">
    <citation type="submission" date="2023-03" db="EMBL/GenBank/DDBJ databases">
        <title>Andean soil-derived lignocellulolytic bacterial consortium as a source of novel taxa and putative plastic-active enzymes.</title>
        <authorList>
            <person name="Diaz-Garcia L."/>
            <person name="Chuvochina M."/>
            <person name="Feuerriegel G."/>
            <person name="Bunk B."/>
            <person name="Sproer C."/>
            <person name="Streit W.R."/>
            <person name="Rodriguez L.M."/>
            <person name="Overmann J."/>
            <person name="Jimenez D.J."/>
        </authorList>
    </citation>
    <scope>NUCLEOTIDE SEQUENCE</scope>
    <source>
        <strain evidence="5">MAG 2441</strain>
    </source>
</reference>
<feature type="transmembrane region" description="Helical" evidence="3">
    <location>
        <begin position="63"/>
        <end position="80"/>
    </location>
</feature>
<dbReference type="InterPro" id="IPR004089">
    <property type="entry name" value="MCPsignal_dom"/>
</dbReference>
<dbReference type="GO" id="GO:0016020">
    <property type="term" value="C:membrane"/>
    <property type="evidence" value="ECO:0007669"/>
    <property type="project" value="InterPro"/>
</dbReference>
<evidence type="ECO:0000259" key="4">
    <source>
        <dbReference type="PROSITE" id="PS50111"/>
    </source>
</evidence>
<feature type="transmembrane region" description="Helical" evidence="3">
    <location>
        <begin position="135"/>
        <end position="151"/>
    </location>
</feature>
<keyword evidence="3" id="KW-0472">Membrane</keyword>
<keyword evidence="1 2" id="KW-0807">Transducer</keyword>
<evidence type="ECO:0000313" key="5">
    <source>
        <dbReference type="EMBL" id="WEK54128.1"/>
    </source>
</evidence>
<dbReference type="PANTHER" id="PTHR32089:SF112">
    <property type="entry name" value="LYSOZYME-LIKE PROTEIN-RELATED"/>
    <property type="match status" value="1"/>
</dbReference>
<evidence type="ECO:0000313" key="6">
    <source>
        <dbReference type="Proteomes" id="UP001178662"/>
    </source>
</evidence>